<name>A0A268A8C8_9BACI</name>
<feature type="transmembrane region" description="Helical" evidence="1">
    <location>
        <begin position="856"/>
        <end position="877"/>
    </location>
</feature>
<feature type="transmembrane region" description="Helical" evidence="1">
    <location>
        <begin position="883"/>
        <end position="908"/>
    </location>
</feature>
<accession>A0A268A8C8</accession>
<dbReference type="EMBL" id="NPBV01000024">
    <property type="protein sequence ID" value="PAD20377.1"/>
    <property type="molecule type" value="Genomic_DNA"/>
</dbReference>
<evidence type="ECO:0008006" key="4">
    <source>
        <dbReference type="Google" id="ProtNLM"/>
    </source>
</evidence>
<keyword evidence="1" id="KW-0472">Membrane</keyword>
<dbReference type="AlphaFoldDB" id="A0A268A8C8"/>
<feature type="transmembrane region" description="Helical" evidence="1">
    <location>
        <begin position="677"/>
        <end position="695"/>
    </location>
</feature>
<feature type="transmembrane region" description="Helical" evidence="1">
    <location>
        <begin position="541"/>
        <end position="559"/>
    </location>
</feature>
<dbReference type="Proteomes" id="UP000216013">
    <property type="component" value="Unassembled WGS sequence"/>
</dbReference>
<feature type="transmembrane region" description="Helical" evidence="1">
    <location>
        <begin position="1048"/>
        <end position="1069"/>
    </location>
</feature>
<comment type="caution">
    <text evidence="2">The sequence shown here is derived from an EMBL/GenBank/DDBJ whole genome shotgun (WGS) entry which is preliminary data.</text>
</comment>
<feature type="transmembrane region" description="Helical" evidence="1">
    <location>
        <begin position="624"/>
        <end position="642"/>
    </location>
</feature>
<feature type="transmembrane region" description="Helical" evidence="1">
    <location>
        <begin position="160"/>
        <end position="184"/>
    </location>
</feature>
<dbReference type="RefSeq" id="WP_095261405.1">
    <property type="nucleotide sequence ID" value="NZ_NPBV01000024.1"/>
</dbReference>
<feature type="transmembrane region" description="Helical" evidence="1">
    <location>
        <begin position="1026"/>
        <end position="1042"/>
    </location>
</feature>
<reference evidence="2 3" key="1">
    <citation type="submission" date="2017-07" db="EMBL/GenBank/DDBJ databases">
        <title>Isolation and whole genome analysis of endospore-forming bacteria from heroin.</title>
        <authorList>
            <person name="Kalinowski J."/>
            <person name="Ahrens B."/>
            <person name="Al-Dilaimi A."/>
            <person name="Winkler A."/>
            <person name="Wibberg D."/>
            <person name="Schleenbecker U."/>
            <person name="Ruckert C."/>
            <person name="Wolfel R."/>
            <person name="Grass G."/>
        </authorList>
    </citation>
    <scope>NUCLEOTIDE SEQUENCE [LARGE SCALE GENOMIC DNA]</scope>
    <source>
        <strain evidence="2 3">7528</strain>
    </source>
</reference>
<feature type="transmembrane region" description="Helical" evidence="1">
    <location>
        <begin position="103"/>
        <end position="123"/>
    </location>
</feature>
<feature type="transmembrane region" description="Helical" evidence="1">
    <location>
        <begin position="303"/>
        <end position="320"/>
    </location>
</feature>
<feature type="transmembrane region" description="Helical" evidence="1">
    <location>
        <begin position="487"/>
        <end position="506"/>
    </location>
</feature>
<feature type="transmembrane region" description="Helical" evidence="1">
    <location>
        <begin position="972"/>
        <end position="990"/>
    </location>
</feature>
<feature type="transmembrane region" description="Helical" evidence="1">
    <location>
        <begin position="702"/>
        <end position="723"/>
    </location>
</feature>
<gene>
    <name evidence="2" type="ORF">CHH64_14945</name>
</gene>
<feature type="transmembrane region" description="Helical" evidence="1">
    <location>
        <begin position="756"/>
        <end position="774"/>
    </location>
</feature>
<feature type="transmembrane region" description="Helical" evidence="1">
    <location>
        <begin position="780"/>
        <end position="801"/>
    </location>
</feature>
<feature type="transmembrane region" description="Helical" evidence="1">
    <location>
        <begin position="196"/>
        <end position="215"/>
    </location>
</feature>
<feature type="transmembrane region" description="Helical" evidence="1">
    <location>
        <begin position="429"/>
        <end position="448"/>
    </location>
</feature>
<proteinExistence type="predicted"/>
<feature type="transmembrane region" description="Helical" evidence="1">
    <location>
        <begin position="135"/>
        <end position="153"/>
    </location>
</feature>
<keyword evidence="1" id="KW-1133">Transmembrane helix</keyword>
<feature type="transmembrane region" description="Helical" evidence="1">
    <location>
        <begin position="351"/>
        <end position="370"/>
    </location>
</feature>
<feature type="transmembrane region" description="Helical" evidence="1">
    <location>
        <begin position="1100"/>
        <end position="1118"/>
    </location>
</feature>
<feature type="transmembrane region" description="Helical" evidence="1">
    <location>
        <begin position="832"/>
        <end position="849"/>
    </location>
</feature>
<feature type="transmembrane region" description="Helical" evidence="1">
    <location>
        <begin position="406"/>
        <end position="422"/>
    </location>
</feature>
<feature type="transmembrane region" description="Helical" evidence="1">
    <location>
        <begin position="1002"/>
        <end position="1019"/>
    </location>
</feature>
<feature type="transmembrane region" description="Helical" evidence="1">
    <location>
        <begin position="947"/>
        <end position="965"/>
    </location>
</feature>
<feature type="transmembrane region" description="Helical" evidence="1">
    <location>
        <begin position="512"/>
        <end position="529"/>
    </location>
</feature>
<protein>
    <recommendedName>
        <fullName evidence="4">DUF2157 domain-containing protein</fullName>
    </recommendedName>
</protein>
<feature type="transmembrane region" description="Helical" evidence="1">
    <location>
        <begin position="649"/>
        <end position="665"/>
    </location>
</feature>
<feature type="transmembrane region" description="Helical" evidence="1">
    <location>
        <begin position="454"/>
        <end position="475"/>
    </location>
</feature>
<evidence type="ECO:0000256" key="1">
    <source>
        <dbReference type="SAM" id="Phobius"/>
    </source>
</evidence>
<organism evidence="2 3">
    <name type="scientific">Terribacillus saccharophilus</name>
    <dbReference type="NCBI Taxonomy" id="361277"/>
    <lineage>
        <taxon>Bacteria</taxon>
        <taxon>Bacillati</taxon>
        <taxon>Bacillota</taxon>
        <taxon>Bacilli</taxon>
        <taxon>Bacillales</taxon>
        <taxon>Bacillaceae</taxon>
        <taxon>Terribacillus</taxon>
    </lineage>
</organism>
<feature type="transmembrane region" description="Helical" evidence="1">
    <location>
        <begin position="222"/>
        <end position="242"/>
    </location>
</feature>
<feature type="transmembrane region" description="Helical" evidence="1">
    <location>
        <begin position="596"/>
        <end position="618"/>
    </location>
</feature>
<feature type="transmembrane region" description="Helical" evidence="1">
    <location>
        <begin position="382"/>
        <end position="400"/>
    </location>
</feature>
<sequence length="1148" mass="128973">MDNMPPNKSGDLFEQRLRELLEQGYISNETYSNAMTGYRTKLAYDASKLTQVKSPPEISPVRQTAAAAEQMHTTPETAVYWNSSVNQKQKKQKTSEQIRERNLTIILVLGIIMLFFGGLYLGTSNWGNFSSLGKVLLICLIPFLFAGLSYISYKVRIPQTAFAFLMLAALFVPIVIFSASYYQLFGSYLSFGGDGAALIGTIAALSCTALYYTVAARTGSKAFIWVTYVGLSSTLISALLYVTTTYSAFLFCLQLANLLLLVFERTIRNSFKLQTLQHYWPYYLQMKLGTEAIITIILMSSAITYDLTLLVIGINALILAAKNFSRLYHFGFIAFTLIGSILLLLEIDSYFNMFFGQFIGLGFILVLLTWNLPRWMQLVYESFIHAINGFLLFFFTSLIYYFEFNWAYLIGILFLLVQYTIWTAASRKVYYSYPSVGLFLIVVYWLLYMADASIWIRTSAFATLSFIGLAYNYIWPRRIAFLKPFQVAINWTAVGAVIPIFLVNHSYGYYEANSYLLLLVAAAGFFCYSKENAEVVLISKIITPISLIAALLLGGYRLYTENEFYREQVGVPGHATLIALIAIAIAFLCRKYRYQPLFLSFFLTGQILQSYAVAIAILSWNLPAITVTIVSLINVGIQLMALQVFRKHPLWVAVLGSIIVTYASLQDLFGIRDSNIITAYVLLCGVLFFAASLYIKKKAPIGSVYFFWCSHALIIFGTLWVLLAQLLDYVPPIWLLIPLVQFVLSAHSVTRAIEKYIFANTSILIVFVISITHLDQYTNLSHQFTLAAALTTVCIALVYVLLPNWRSILKISLLTAYNVILLFALAELTMLFSWQIILLAILVGVITIYQQHQWQLSIISAGTLLLLLIITLLYGSIGQEIRTAYLLLAGAAGLAITSFSNYQSFVAVADKNSVWNRIDVYRIGAIVYTVVGSLAGIAAYESGLADTLFGLTVPALLFAISIYTAPAAEKRYVRLAAIISCLYPYILVLQVADISPYLTTELYVVPIALLVLIILRLFFYDPDVTPHIELVLLTIGFGILVLDGLSTMTIYDALSLGSLSLLAAVIGFLRKYRAYFLTGTITVVFNLFFNTRMLWGSAPWWLYLIGAGFLLIASASFIEYQKQKHDRTTESLLQASKSRWTKWFKQYK</sequence>
<feature type="transmembrane region" description="Helical" evidence="1">
    <location>
        <begin position="808"/>
        <end position="826"/>
    </location>
</feature>
<evidence type="ECO:0000313" key="3">
    <source>
        <dbReference type="Proteomes" id="UP000216013"/>
    </source>
</evidence>
<evidence type="ECO:0000313" key="2">
    <source>
        <dbReference type="EMBL" id="PAD20377.1"/>
    </source>
</evidence>
<feature type="transmembrane region" description="Helical" evidence="1">
    <location>
        <begin position="729"/>
        <end position="749"/>
    </location>
</feature>
<keyword evidence="1" id="KW-0812">Transmembrane</keyword>
<feature type="transmembrane region" description="Helical" evidence="1">
    <location>
        <begin position="571"/>
        <end position="589"/>
    </location>
</feature>
<feature type="transmembrane region" description="Helical" evidence="1">
    <location>
        <begin position="327"/>
        <end position="345"/>
    </location>
</feature>
<feature type="transmembrane region" description="Helical" evidence="1">
    <location>
        <begin position="920"/>
        <end position="941"/>
    </location>
</feature>
<feature type="transmembrane region" description="Helical" evidence="1">
    <location>
        <begin position="1074"/>
        <end position="1094"/>
    </location>
</feature>